<proteinExistence type="predicted"/>
<accession>A0A7I8DZE8</accession>
<sequence length="72" mass="8398">MKTLKEFLEAFQNENYKISIVNSNRVSSDEDYVLITTDKKYKDCIKDKILNSTVSGFAINDYDERLVIEVKI</sequence>
<dbReference type="AlphaFoldDB" id="A0A7I8DZE8"/>
<dbReference type="EMBL" id="AP024085">
    <property type="protein sequence ID" value="BCL57416.1"/>
    <property type="molecule type" value="Genomic_DNA"/>
</dbReference>
<dbReference type="RefSeq" id="WP_195947101.1">
    <property type="nucleotide sequence ID" value="NZ_JADPGG010000096.1"/>
</dbReference>
<name>A0A7I8DZE8_9FIRM</name>
<organism evidence="1 2">
    <name type="scientific">Faecalibacillus intestinalis</name>
    <dbReference type="NCBI Taxonomy" id="1982626"/>
    <lineage>
        <taxon>Bacteria</taxon>
        <taxon>Bacillati</taxon>
        <taxon>Bacillota</taxon>
        <taxon>Erysipelotrichia</taxon>
        <taxon>Erysipelotrichales</taxon>
        <taxon>Coprobacillaceae</taxon>
        <taxon>Faecalibacillus</taxon>
    </lineage>
</organism>
<gene>
    <name evidence="1" type="ORF">Fi14EGH31_11280</name>
</gene>
<evidence type="ECO:0000313" key="2">
    <source>
        <dbReference type="Proteomes" id="UP000593842"/>
    </source>
</evidence>
<protein>
    <submittedName>
        <fullName evidence="1">Uncharacterized protein</fullName>
    </submittedName>
</protein>
<dbReference type="Proteomes" id="UP000593842">
    <property type="component" value="Chromosome"/>
</dbReference>
<reference evidence="2" key="1">
    <citation type="submission" date="2020-09" db="EMBL/GenBank/DDBJ databases">
        <title>Complete genome sequencing of Faecalibacillus intestinalis strain 14EGH31.</title>
        <authorList>
            <person name="Sakamoto M."/>
            <person name="Murakami T."/>
            <person name="Mori H."/>
        </authorList>
    </citation>
    <scope>NUCLEOTIDE SEQUENCE [LARGE SCALE GENOMIC DNA]</scope>
    <source>
        <strain evidence="2">14EGH31</strain>
    </source>
</reference>
<dbReference type="KEGG" id="fit:Fi14EGH31_11280"/>
<evidence type="ECO:0000313" key="1">
    <source>
        <dbReference type="EMBL" id="BCL57416.1"/>
    </source>
</evidence>